<protein>
    <recommendedName>
        <fullName evidence="1">HAT C-terminal dimerisation domain-containing protein</fullName>
    </recommendedName>
</protein>
<reference evidence="2 3" key="1">
    <citation type="journal article" date="2021" name="Comput. Struct. Biotechnol. J.">
        <title>De novo genome assembly of the potent medicinal plant Rehmannia glutinosa using nanopore technology.</title>
        <authorList>
            <person name="Ma L."/>
            <person name="Dong C."/>
            <person name="Song C."/>
            <person name="Wang X."/>
            <person name="Zheng X."/>
            <person name="Niu Y."/>
            <person name="Chen S."/>
            <person name="Feng W."/>
        </authorList>
    </citation>
    <scope>NUCLEOTIDE SEQUENCE [LARGE SCALE GENOMIC DNA]</scope>
    <source>
        <strain evidence="2">DH-2019</strain>
    </source>
</reference>
<evidence type="ECO:0000313" key="3">
    <source>
        <dbReference type="Proteomes" id="UP001318860"/>
    </source>
</evidence>
<evidence type="ECO:0000313" key="2">
    <source>
        <dbReference type="EMBL" id="KAK6150484.1"/>
    </source>
</evidence>
<name>A0ABR0WW50_REHGL</name>
<comment type="caution">
    <text evidence="2">The sequence shown here is derived from an EMBL/GenBank/DDBJ whole genome shotgun (WGS) entry which is preliminary data.</text>
</comment>
<sequence length="121" mass="13417">MTRGLWQAVLDSVRRCSVVLGTARQWTHIATNNLKFRILSKMAYDVLAIPITIVASESAFSAGGRVIDPYRALLGVETVQVLLCAEDWLRARHGTIGLERNPFDLKAFSSTYRGIGKVLLL</sequence>
<dbReference type="SUPFAM" id="SSF53098">
    <property type="entry name" value="Ribonuclease H-like"/>
    <property type="match status" value="1"/>
</dbReference>
<gene>
    <name evidence="2" type="ORF">DH2020_015416</name>
</gene>
<keyword evidence="3" id="KW-1185">Reference proteome</keyword>
<dbReference type="Proteomes" id="UP001318860">
    <property type="component" value="Unassembled WGS sequence"/>
</dbReference>
<dbReference type="InterPro" id="IPR012337">
    <property type="entry name" value="RNaseH-like_sf"/>
</dbReference>
<organism evidence="2 3">
    <name type="scientific">Rehmannia glutinosa</name>
    <name type="common">Chinese foxglove</name>
    <dbReference type="NCBI Taxonomy" id="99300"/>
    <lineage>
        <taxon>Eukaryota</taxon>
        <taxon>Viridiplantae</taxon>
        <taxon>Streptophyta</taxon>
        <taxon>Embryophyta</taxon>
        <taxon>Tracheophyta</taxon>
        <taxon>Spermatophyta</taxon>
        <taxon>Magnoliopsida</taxon>
        <taxon>eudicotyledons</taxon>
        <taxon>Gunneridae</taxon>
        <taxon>Pentapetalae</taxon>
        <taxon>asterids</taxon>
        <taxon>lamiids</taxon>
        <taxon>Lamiales</taxon>
        <taxon>Orobanchaceae</taxon>
        <taxon>Rehmannieae</taxon>
        <taxon>Rehmannia</taxon>
    </lineage>
</organism>
<dbReference type="PANTHER" id="PTHR23272">
    <property type="entry name" value="BED FINGER-RELATED"/>
    <property type="match status" value="1"/>
</dbReference>
<dbReference type="EMBL" id="JABTTQ020000008">
    <property type="protein sequence ID" value="KAK6150484.1"/>
    <property type="molecule type" value="Genomic_DNA"/>
</dbReference>
<dbReference type="Pfam" id="PF05699">
    <property type="entry name" value="Dimer_Tnp_hAT"/>
    <property type="match status" value="1"/>
</dbReference>
<feature type="domain" description="HAT C-terminal dimerisation" evidence="1">
    <location>
        <begin position="31"/>
        <end position="89"/>
    </location>
</feature>
<evidence type="ECO:0000259" key="1">
    <source>
        <dbReference type="Pfam" id="PF05699"/>
    </source>
</evidence>
<accession>A0ABR0WW50</accession>
<proteinExistence type="predicted"/>
<dbReference type="InterPro" id="IPR008906">
    <property type="entry name" value="HATC_C_dom"/>
</dbReference>
<dbReference type="PANTHER" id="PTHR23272:SF182">
    <property type="entry name" value="OS09G0381850 PROTEIN"/>
    <property type="match status" value="1"/>
</dbReference>